<name>A0ABD2YZM5_9GENT</name>
<accession>A0ABD2YZM5</accession>
<reference evidence="2 3" key="1">
    <citation type="submission" date="2024-11" db="EMBL/GenBank/DDBJ databases">
        <title>A near-complete genome assembly of Cinchona calisaya.</title>
        <authorList>
            <person name="Lian D.C."/>
            <person name="Zhao X.W."/>
            <person name="Wei L."/>
        </authorList>
    </citation>
    <scope>NUCLEOTIDE SEQUENCE [LARGE SCALE GENOMIC DNA]</scope>
    <source>
        <tissue evidence="2">Nenye</tissue>
    </source>
</reference>
<evidence type="ECO:0000313" key="2">
    <source>
        <dbReference type="EMBL" id="KAL3512720.1"/>
    </source>
</evidence>
<comment type="caution">
    <text evidence="2">The sequence shown here is derived from an EMBL/GenBank/DDBJ whole genome shotgun (WGS) entry which is preliminary data.</text>
</comment>
<keyword evidence="3" id="KW-1185">Reference proteome</keyword>
<sequence>MSLQDANYANFAAGVERICTFCCNGKQGNMDGGESCRREMCVEVVTPGEWESSKASGCRRIAVIARRMRKSGREGHEGDGVATECTKQRC</sequence>
<feature type="region of interest" description="Disordered" evidence="1">
    <location>
        <begin position="70"/>
        <end position="90"/>
    </location>
</feature>
<organism evidence="2 3">
    <name type="scientific">Cinchona calisaya</name>
    <dbReference type="NCBI Taxonomy" id="153742"/>
    <lineage>
        <taxon>Eukaryota</taxon>
        <taxon>Viridiplantae</taxon>
        <taxon>Streptophyta</taxon>
        <taxon>Embryophyta</taxon>
        <taxon>Tracheophyta</taxon>
        <taxon>Spermatophyta</taxon>
        <taxon>Magnoliopsida</taxon>
        <taxon>eudicotyledons</taxon>
        <taxon>Gunneridae</taxon>
        <taxon>Pentapetalae</taxon>
        <taxon>asterids</taxon>
        <taxon>lamiids</taxon>
        <taxon>Gentianales</taxon>
        <taxon>Rubiaceae</taxon>
        <taxon>Cinchonoideae</taxon>
        <taxon>Cinchoneae</taxon>
        <taxon>Cinchona</taxon>
    </lineage>
</organism>
<protein>
    <submittedName>
        <fullName evidence="2">Uncharacterized protein</fullName>
    </submittedName>
</protein>
<dbReference type="EMBL" id="JBJUIK010000011">
    <property type="protein sequence ID" value="KAL3512720.1"/>
    <property type="molecule type" value="Genomic_DNA"/>
</dbReference>
<dbReference type="AlphaFoldDB" id="A0ABD2YZM5"/>
<proteinExistence type="predicted"/>
<dbReference type="Proteomes" id="UP001630127">
    <property type="component" value="Unassembled WGS sequence"/>
</dbReference>
<evidence type="ECO:0000256" key="1">
    <source>
        <dbReference type="SAM" id="MobiDB-lite"/>
    </source>
</evidence>
<evidence type="ECO:0000313" key="3">
    <source>
        <dbReference type="Proteomes" id="UP001630127"/>
    </source>
</evidence>
<gene>
    <name evidence="2" type="ORF">ACH5RR_025437</name>
</gene>